<proteinExistence type="predicted"/>
<keyword evidence="1" id="KW-0472">Membrane</keyword>
<feature type="transmembrane region" description="Helical" evidence="1">
    <location>
        <begin position="12"/>
        <end position="38"/>
    </location>
</feature>
<sequence>MNYANSPFAEVGIFAVVLGNIGCMVAINAFHFFAVVVLSKYHRGPNRKSPPISRAVALSIVSSSLRWPGLGLRFSLLFVPGIAKGSMALLSGLPISDSGPHVVTGVGGVVFTLLVFGVLEWFVYRRQVVRACRMKFKHSLPHQYAPLSKSISAIVLPRGFWGPLDAARRFGQVVNGYLGKYKRWWPLSHLPNITLQ</sequence>
<keyword evidence="1" id="KW-1133">Transmembrane helix</keyword>
<organism evidence="2 3">
    <name type="scientific">Bodo saltans</name>
    <name type="common">Flagellated protozoan</name>
    <dbReference type="NCBI Taxonomy" id="75058"/>
    <lineage>
        <taxon>Eukaryota</taxon>
        <taxon>Discoba</taxon>
        <taxon>Euglenozoa</taxon>
        <taxon>Kinetoplastea</taxon>
        <taxon>Metakinetoplastina</taxon>
        <taxon>Eubodonida</taxon>
        <taxon>Bodonidae</taxon>
        <taxon>Bodo</taxon>
    </lineage>
</organism>
<keyword evidence="3" id="KW-1185">Reference proteome</keyword>
<evidence type="ECO:0000313" key="3">
    <source>
        <dbReference type="Proteomes" id="UP000051952"/>
    </source>
</evidence>
<feature type="transmembrane region" description="Helical" evidence="1">
    <location>
        <begin position="102"/>
        <end position="124"/>
    </location>
</feature>
<gene>
    <name evidence="2" type="ORF">BSAL_01345</name>
</gene>
<dbReference type="Proteomes" id="UP000051952">
    <property type="component" value="Unassembled WGS sequence"/>
</dbReference>
<dbReference type="EMBL" id="CYKH01001508">
    <property type="protein sequence ID" value="CUG87393.1"/>
    <property type="molecule type" value="Genomic_DNA"/>
</dbReference>
<evidence type="ECO:0000313" key="2">
    <source>
        <dbReference type="EMBL" id="CUG87393.1"/>
    </source>
</evidence>
<feature type="transmembrane region" description="Helical" evidence="1">
    <location>
        <begin position="74"/>
        <end position="96"/>
    </location>
</feature>
<name>A0A0S4J7D2_BODSA</name>
<protein>
    <submittedName>
        <fullName evidence="2">Transmembrane protein, putative</fullName>
    </submittedName>
</protein>
<dbReference type="AlphaFoldDB" id="A0A0S4J7D2"/>
<accession>A0A0S4J7D2</accession>
<reference evidence="3" key="1">
    <citation type="submission" date="2015-09" db="EMBL/GenBank/DDBJ databases">
        <authorList>
            <consortium name="Pathogen Informatics"/>
        </authorList>
    </citation>
    <scope>NUCLEOTIDE SEQUENCE [LARGE SCALE GENOMIC DNA]</scope>
    <source>
        <strain evidence="3">Lake Konstanz</strain>
    </source>
</reference>
<keyword evidence="1 2" id="KW-0812">Transmembrane</keyword>
<evidence type="ECO:0000256" key="1">
    <source>
        <dbReference type="SAM" id="Phobius"/>
    </source>
</evidence>
<dbReference type="VEuPathDB" id="TriTrypDB:BSAL_01345"/>